<dbReference type="InterPro" id="IPR001680">
    <property type="entry name" value="WD40_rpt"/>
</dbReference>
<dbReference type="Pfam" id="PF00400">
    <property type="entry name" value="WD40"/>
    <property type="match status" value="7"/>
</dbReference>
<feature type="region of interest" description="Disordered" evidence="14">
    <location>
        <begin position="585"/>
        <end position="628"/>
    </location>
</feature>
<evidence type="ECO:0000256" key="3">
    <source>
        <dbReference type="ARBA" id="ARBA00022490"/>
    </source>
</evidence>
<keyword evidence="6" id="KW-0282">Flagellum</keyword>
<evidence type="ECO:0000256" key="5">
    <source>
        <dbReference type="ARBA" id="ARBA00022737"/>
    </source>
</evidence>
<dbReference type="Proteomes" id="UP000792457">
    <property type="component" value="Unassembled WGS sequence"/>
</dbReference>
<dbReference type="InterPro" id="IPR011044">
    <property type="entry name" value="Quino_amine_DH_bsu"/>
</dbReference>
<keyword evidence="4 13" id="KW-0853">WD repeat</keyword>
<dbReference type="OrthoDB" id="6252103at2759"/>
<dbReference type="FunFam" id="2.130.10.10:FF:001320">
    <property type="entry name" value="Predicted protein"/>
    <property type="match status" value="1"/>
</dbReference>
<dbReference type="CDD" id="cd00200">
    <property type="entry name" value="WD40"/>
    <property type="match status" value="1"/>
</dbReference>
<dbReference type="FunFam" id="2.130.10.10:FF:000207">
    <property type="entry name" value="Cilia- and flagella-associated protein 52"/>
    <property type="match status" value="1"/>
</dbReference>
<dbReference type="PROSITE" id="PS50082">
    <property type="entry name" value="WD_REPEATS_2"/>
    <property type="match status" value="6"/>
</dbReference>
<proteinExistence type="inferred from homology"/>
<evidence type="ECO:0000256" key="4">
    <source>
        <dbReference type="ARBA" id="ARBA00022574"/>
    </source>
</evidence>
<dbReference type="InterPro" id="IPR050630">
    <property type="entry name" value="WD_repeat_EMAP"/>
</dbReference>
<evidence type="ECO:0000256" key="10">
    <source>
        <dbReference type="ARBA" id="ARBA00029552"/>
    </source>
</evidence>
<comment type="similarity">
    <text evidence="9">Belongs to the CFAP52 family.</text>
</comment>
<dbReference type="InterPro" id="IPR019775">
    <property type="entry name" value="WD40_repeat_CS"/>
</dbReference>
<dbReference type="PROSITE" id="PS00678">
    <property type="entry name" value="WD_REPEATS_1"/>
    <property type="match status" value="2"/>
</dbReference>
<gene>
    <name evidence="15" type="ORF">J437_LFUL001181</name>
</gene>
<evidence type="ECO:0000256" key="11">
    <source>
        <dbReference type="ARBA" id="ARBA00046056"/>
    </source>
</evidence>
<comment type="function">
    <text evidence="11">Microtubule inner protein (MIP) part of the dynein-decorated doublet microtubules (DMTs) in cilia axoneme. Important for proper ciliary and flagellar beating. May act in cooperation with CFAP45 and axonemal dynein subunit DNAH11. May play a role in cell growth and/or survival.</text>
</comment>
<dbReference type="PANTHER" id="PTHR13720">
    <property type="entry name" value="WD-40 REPEAT PROTEIN"/>
    <property type="match status" value="1"/>
</dbReference>
<feature type="repeat" description="WD" evidence="13">
    <location>
        <begin position="291"/>
        <end position="332"/>
    </location>
</feature>
<evidence type="ECO:0000256" key="7">
    <source>
        <dbReference type="ARBA" id="ARBA00023069"/>
    </source>
</evidence>
<comment type="caution">
    <text evidence="15">The sequence shown here is derived from an EMBL/GenBank/DDBJ whole genome shotgun (WGS) entry which is preliminary data.</text>
</comment>
<evidence type="ECO:0000256" key="1">
    <source>
        <dbReference type="ARBA" id="ARBA00004230"/>
    </source>
</evidence>
<dbReference type="SUPFAM" id="SSF50969">
    <property type="entry name" value="YVTN repeat-like/Quinoprotein amine dehydrogenase"/>
    <property type="match status" value="1"/>
</dbReference>
<feature type="repeat" description="WD" evidence="13">
    <location>
        <begin position="504"/>
        <end position="545"/>
    </location>
</feature>
<dbReference type="Gene3D" id="2.130.10.10">
    <property type="entry name" value="YVTN repeat-like/Quinoprotein amine dehydrogenase"/>
    <property type="match status" value="3"/>
</dbReference>
<dbReference type="AlphaFoldDB" id="A0A8K0JV97"/>
<feature type="compositionally biased region" description="Basic and acidic residues" evidence="14">
    <location>
        <begin position="592"/>
        <end position="601"/>
    </location>
</feature>
<dbReference type="EMBL" id="KZ308157">
    <property type="protein sequence ID" value="KAG8223307.1"/>
    <property type="molecule type" value="Genomic_DNA"/>
</dbReference>
<feature type="repeat" description="WD" evidence="13">
    <location>
        <begin position="376"/>
        <end position="417"/>
    </location>
</feature>
<sequence>MYQQGIKERLIKLQAPVSIWDLEKRSCYQRHEVHKKEVVAVAFSPDDRLVLSIGGRDDANVVVWDILNAEALCGCPAVGRVSGEVFTLSRTRTLPNYFVTGGDCNLRVWNVNPEKRNLTFKDVGIGMLKRQILCIEIDGEDKLMYCGTSTGDILKISLNFPTSSTNNKNLNIPILLDCMGVVPLPKSKNGNSVEFYHNGVRAIALLPNNRLVVGAGNGAVDLVLSLNKATRKPENVALKSPTKPLLQRILCANVKKEVTSLLIMENQIIVGTSASEIYSIDANSFQTSLLITCHTSRIYGIAFPYNYSRVFATCGENEIRVWNLETSQELLRICIPNFICTNVLFSQDGKSIVSSWNDGTIRAFTPQTGKEMYVIHNAHTKGVSALDITTDGMKIVSGGCEGQVRIWRITTSTQSLCGILQEHRGPVSSLHIKHDDKEAVSACTDGTCIIWDIERLVRSQIIFANTLFLCVRYHPSGCQILTSGNDHKISYWETFDGSLIREIEASASAPVNNIDITNDGKHIVSGSNDLLVKVWKYNEGMVTHVGIGHAGVVSRVCISPDNKCIVSASSDGAIFLWRFPQETEGNENVDMQEERNQEVQKNKGNSPTKRGKRSSPIVTKNSSLAKKK</sequence>
<feature type="repeat" description="WD" evidence="13">
    <location>
        <begin position="420"/>
        <end position="454"/>
    </location>
</feature>
<evidence type="ECO:0000313" key="16">
    <source>
        <dbReference type="Proteomes" id="UP000792457"/>
    </source>
</evidence>
<keyword evidence="8" id="KW-0966">Cell projection</keyword>
<evidence type="ECO:0000256" key="8">
    <source>
        <dbReference type="ARBA" id="ARBA00023273"/>
    </source>
</evidence>
<dbReference type="InterPro" id="IPR011047">
    <property type="entry name" value="Quinoprotein_ADH-like_sf"/>
</dbReference>
<organism evidence="15 16">
    <name type="scientific">Ladona fulva</name>
    <name type="common">Scarce chaser dragonfly</name>
    <name type="synonym">Libellula fulva</name>
    <dbReference type="NCBI Taxonomy" id="123851"/>
    <lineage>
        <taxon>Eukaryota</taxon>
        <taxon>Metazoa</taxon>
        <taxon>Ecdysozoa</taxon>
        <taxon>Arthropoda</taxon>
        <taxon>Hexapoda</taxon>
        <taxon>Insecta</taxon>
        <taxon>Pterygota</taxon>
        <taxon>Palaeoptera</taxon>
        <taxon>Odonata</taxon>
        <taxon>Epiprocta</taxon>
        <taxon>Anisoptera</taxon>
        <taxon>Libelluloidea</taxon>
        <taxon>Libellulidae</taxon>
        <taxon>Ladona</taxon>
    </lineage>
</organism>
<evidence type="ECO:0000256" key="6">
    <source>
        <dbReference type="ARBA" id="ARBA00022846"/>
    </source>
</evidence>
<feature type="compositionally biased region" description="Polar residues" evidence="14">
    <location>
        <begin position="616"/>
        <end position="628"/>
    </location>
</feature>
<evidence type="ECO:0000256" key="12">
    <source>
        <dbReference type="ARBA" id="ARBA00047117"/>
    </source>
</evidence>
<keyword evidence="16" id="KW-1185">Reference proteome</keyword>
<dbReference type="InterPro" id="IPR015943">
    <property type="entry name" value="WD40/YVTN_repeat-like_dom_sf"/>
</dbReference>
<evidence type="ECO:0000256" key="14">
    <source>
        <dbReference type="SAM" id="MobiDB-lite"/>
    </source>
</evidence>
<protein>
    <recommendedName>
        <fullName evidence="10">Cilia- and flagella-associated protein 52</fullName>
    </recommendedName>
</protein>
<reference evidence="15" key="1">
    <citation type="submission" date="2013-04" db="EMBL/GenBank/DDBJ databases">
        <authorList>
            <person name="Qu J."/>
            <person name="Murali S.C."/>
            <person name="Bandaranaike D."/>
            <person name="Bellair M."/>
            <person name="Blankenburg K."/>
            <person name="Chao H."/>
            <person name="Dinh H."/>
            <person name="Doddapaneni H."/>
            <person name="Downs B."/>
            <person name="Dugan-Rocha S."/>
            <person name="Elkadiri S."/>
            <person name="Gnanaolivu R.D."/>
            <person name="Hernandez B."/>
            <person name="Javaid M."/>
            <person name="Jayaseelan J.C."/>
            <person name="Lee S."/>
            <person name="Li M."/>
            <person name="Ming W."/>
            <person name="Munidasa M."/>
            <person name="Muniz J."/>
            <person name="Nguyen L."/>
            <person name="Ongeri F."/>
            <person name="Osuji N."/>
            <person name="Pu L.-L."/>
            <person name="Puazo M."/>
            <person name="Qu C."/>
            <person name="Quiroz J."/>
            <person name="Raj R."/>
            <person name="Weissenberger G."/>
            <person name="Xin Y."/>
            <person name="Zou X."/>
            <person name="Han Y."/>
            <person name="Richards S."/>
            <person name="Worley K."/>
            <person name="Muzny D."/>
            <person name="Gibbs R."/>
        </authorList>
    </citation>
    <scope>NUCLEOTIDE SEQUENCE</scope>
    <source>
        <strain evidence="15">Sampled in the wild</strain>
    </source>
</reference>
<keyword evidence="7" id="KW-0969">Cilium</keyword>
<feature type="repeat" description="WD" evidence="13">
    <location>
        <begin position="31"/>
        <end position="66"/>
    </location>
</feature>
<evidence type="ECO:0000256" key="2">
    <source>
        <dbReference type="ARBA" id="ARBA00004496"/>
    </source>
</evidence>
<comment type="subunit">
    <text evidence="12">Microtubule inner protein component of sperm flagellar doublet microtubules. Interacts with BRCA2. Interacts with the CCT chaperonin complex. Interacts with HSP70. Interacts with AK8. Interacts with CFAP45. Interacts with DNAI1. Interacts with IQDC.</text>
</comment>
<evidence type="ECO:0000313" key="15">
    <source>
        <dbReference type="EMBL" id="KAG8223307.1"/>
    </source>
</evidence>
<keyword evidence="3" id="KW-0963">Cytoplasm</keyword>
<name>A0A8K0JV97_LADFU</name>
<keyword evidence="5" id="KW-0677">Repeat</keyword>
<dbReference type="PROSITE" id="PS50294">
    <property type="entry name" value="WD_REPEATS_REGION"/>
    <property type="match status" value="3"/>
</dbReference>
<evidence type="ECO:0000256" key="13">
    <source>
        <dbReference type="PROSITE-ProRule" id="PRU00221"/>
    </source>
</evidence>
<dbReference type="SUPFAM" id="SSF50998">
    <property type="entry name" value="Quinoprotein alcohol dehydrogenase-like"/>
    <property type="match status" value="1"/>
</dbReference>
<dbReference type="PANTHER" id="PTHR13720:SF14">
    <property type="entry name" value="CILIA- AND FLAGELLA-ASSOCIATED PROTEIN 52"/>
    <property type="match status" value="1"/>
</dbReference>
<dbReference type="GO" id="GO:0031514">
    <property type="term" value="C:motile cilium"/>
    <property type="evidence" value="ECO:0007669"/>
    <property type="project" value="UniProtKB-SubCell"/>
</dbReference>
<comment type="subcellular location">
    <subcellularLocation>
        <location evidence="1">Cell projection</location>
        <location evidence="1">Cilium</location>
        <location evidence="1">Flagellum</location>
    </subcellularLocation>
    <subcellularLocation>
        <location evidence="2">Cytoplasm</location>
    </subcellularLocation>
</comment>
<reference evidence="15" key="2">
    <citation type="submission" date="2017-10" db="EMBL/GenBank/DDBJ databases">
        <title>Ladona fulva Genome sequencing and assembly.</title>
        <authorList>
            <person name="Murali S."/>
            <person name="Richards S."/>
            <person name="Bandaranaike D."/>
            <person name="Bellair M."/>
            <person name="Blankenburg K."/>
            <person name="Chao H."/>
            <person name="Dinh H."/>
            <person name="Doddapaneni H."/>
            <person name="Dugan-Rocha S."/>
            <person name="Elkadiri S."/>
            <person name="Gnanaolivu R."/>
            <person name="Hernandez B."/>
            <person name="Skinner E."/>
            <person name="Javaid M."/>
            <person name="Lee S."/>
            <person name="Li M."/>
            <person name="Ming W."/>
            <person name="Munidasa M."/>
            <person name="Muniz J."/>
            <person name="Nguyen L."/>
            <person name="Hughes D."/>
            <person name="Osuji N."/>
            <person name="Pu L.-L."/>
            <person name="Puazo M."/>
            <person name="Qu C."/>
            <person name="Quiroz J."/>
            <person name="Raj R."/>
            <person name="Weissenberger G."/>
            <person name="Xin Y."/>
            <person name="Zou X."/>
            <person name="Han Y."/>
            <person name="Worley K."/>
            <person name="Muzny D."/>
            <person name="Gibbs R."/>
        </authorList>
    </citation>
    <scope>NUCLEOTIDE SEQUENCE</scope>
    <source>
        <strain evidence="15">Sampled in the wild</strain>
    </source>
</reference>
<dbReference type="GO" id="GO:0005930">
    <property type="term" value="C:axoneme"/>
    <property type="evidence" value="ECO:0007669"/>
    <property type="project" value="UniProtKB-ARBA"/>
</dbReference>
<dbReference type="SMART" id="SM00320">
    <property type="entry name" value="WD40"/>
    <property type="match status" value="9"/>
</dbReference>
<accession>A0A8K0JV97</accession>
<evidence type="ECO:0000256" key="9">
    <source>
        <dbReference type="ARBA" id="ARBA00029456"/>
    </source>
</evidence>
<feature type="repeat" description="WD" evidence="13">
    <location>
        <begin position="546"/>
        <end position="577"/>
    </location>
</feature>